<evidence type="ECO:0000256" key="2">
    <source>
        <dbReference type="SAM" id="SignalP"/>
    </source>
</evidence>
<organism evidence="4 5">
    <name type="scientific">Fibrisoma limi BUZ 3</name>
    <dbReference type="NCBI Taxonomy" id="1185876"/>
    <lineage>
        <taxon>Bacteria</taxon>
        <taxon>Pseudomonadati</taxon>
        <taxon>Bacteroidota</taxon>
        <taxon>Cytophagia</taxon>
        <taxon>Cytophagales</taxon>
        <taxon>Spirosomataceae</taxon>
        <taxon>Fibrisoma</taxon>
    </lineage>
</organism>
<dbReference type="Pfam" id="PF13778">
    <property type="entry name" value="DUF4174"/>
    <property type="match status" value="1"/>
</dbReference>
<keyword evidence="1 2" id="KW-0732">Signal</keyword>
<dbReference type="EMBL" id="CAIT01000004">
    <property type="protein sequence ID" value="CCH51641.1"/>
    <property type="molecule type" value="Genomic_DNA"/>
</dbReference>
<feature type="domain" description="DUF4174" evidence="3">
    <location>
        <begin position="38"/>
        <end position="142"/>
    </location>
</feature>
<comment type="caution">
    <text evidence="4">The sequence shown here is derived from an EMBL/GenBank/DDBJ whole genome shotgun (WGS) entry which is preliminary data.</text>
</comment>
<keyword evidence="5" id="KW-1185">Reference proteome</keyword>
<dbReference type="OrthoDB" id="7362103at2"/>
<gene>
    <name evidence="4" type="ORF">BN8_00580</name>
</gene>
<evidence type="ECO:0000313" key="5">
    <source>
        <dbReference type="Proteomes" id="UP000009309"/>
    </source>
</evidence>
<feature type="chain" id="PRO_5003659653" description="DUF4174 domain-containing protein" evidence="2">
    <location>
        <begin position="28"/>
        <end position="150"/>
    </location>
</feature>
<accession>I2GCL7</accession>
<evidence type="ECO:0000256" key="1">
    <source>
        <dbReference type="ARBA" id="ARBA00022729"/>
    </source>
</evidence>
<dbReference type="InterPro" id="IPR025232">
    <property type="entry name" value="DUF4174"/>
</dbReference>
<feature type="signal peptide" evidence="2">
    <location>
        <begin position="1"/>
        <end position="27"/>
    </location>
</feature>
<evidence type="ECO:0000313" key="4">
    <source>
        <dbReference type="EMBL" id="CCH51641.1"/>
    </source>
</evidence>
<dbReference type="Proteomes" id="UP000009309">
    <property type="component" value="Unassembled WGS sequence"/>
</dbReference>
<protein>
    <recommendedName>
        <fullName evidence="3">DUF4174 domain-containing protein</fullName>
    </recommendedName>
</protein>
<dbReference type="RefSeq" id="WP_009280227.1">
    <property type="nucleotide sequence ID" value="NZ_CAIT01000004.1"/>
</dbReference>
<dbReference type="eggNOG" id="ENOG5033B8F">
    <property type="taxonomic scope" value="Bacteria"/>
</dbReference>
<dbReference type="AlphaFoldDB" id="I2GCL7"/>
<reference evidence="4 5" key="1">
    <citation type="journal article" date="2012" name="J. Bacteriol.">
        <title>Genome Sequence of the Filamentous Bacterium Fibrisoma limi BUZ 3T.</title>
        <authorList>
            <person name="Filippini M."/>
            <person name="Qi W."/>
            <person name="Jaenicke S."/>
            <person name="Goesmann A."/>
            <person name="Smits T.H."/>
            <person name="Bagheri H.C."/>
        </authorList>
    </citation>
    <scope>NUCLEOTIDE SEQUENCE [LARGE SCALE GENOMIC DNA]</scope>
    <source>
        <strain evidence="5">BUZ 3T</strain>
    </source>
</reference>
<name>I2GCL7_9BACT</name>
<dbReference type="STRING" id="1185876.BN8_00580"/>
<evidence type="ECO:0000259" key="3">
    <source>
        <dbReference type="Pfam" id="PF13778"/>
    </source>
</evidence>
<sequence>MRNTRWVLAHSWLWMAGLFLIGTNALAQSQIEKTVKAGKWQKRILVVYTPSDQSADYKQQKEILASETSGLNDRDMLIIDALENQLSIADKTYLRDDLNVKSSNFAVVLIGKDGGVKIRQTKPLPTKSLFATIDGMSMRQQEMREKKRKQ</sequence>
<proteinExistence type="predicted"/>